<dbReference type="PANTHER" id="PTHR43464:SF19">
    <property type="entry name" value="UBIQUINONE BIOSYNTHESIS O-METHYLTRANSFERASE, MITOCHONDRIAL"/>
    <property type="match status" value="1"/>
</dbReference>
<sequence>MGFTDAGAAPDRSTTPPRSAFDEAYLAGTAPWVIGEPQPAIVDLERSGWIRGKVLDAGCGTGEHTILLTRLGYDVLGIDASEPAIERARENAARHDVTARFEVADAMDLGRQAYDTIVDSALFHIFDPADRTRYVRSLHRACRPGGRVHVLALSDTGPRFGPQVGEGAIRTAFGDGWELEDLQLREYRGVVRNPTHAAELDRRMGDLVDLPAWLARARRP</sequence>
<dbReference type="RefSeq" id="WP_345611294.1">
    <property type="nucleotide sequence ID" value="NZ_BAABJO010000038.1"/>
</dbReference>
<dbReference type="CDD" id="cd02440">
    <property type="entry name" value="AdoMet_MTases"/>
    <property type="match status" value="1"/>
</dbReference>
<keyword evidence="6" id="KW-1185">Reference proteome</keyword>
<organism evidence="5 6">
    <name type="scientific">Pseudonocardia adelaidensis</name>
    <dbReference type="NCBI Taxonomy" id="648754"/>
    <lineage>
        <taxon>Bacteria</taxon>
        <taxon>Bacillati</taxon>
        <taxon>Actinomycetota</taxon>
        <taxon>Actinomycetes</taxon>
        <taxon>Pseudonocardiales</taxon>
        <taxon>Pseudonocardiaceae</taxon>
        <taxon>Pseudonocardia</taxon>
    </lineage>
</organism>
<dbReference type="InterPro" id="IPR041698">
    <property type="entry name" value="Methyltransf_25"/>
</dbReference>
<protein>
    <submittedName>
        <fullName evidence="5">Class I SAM-dependent methyltransferase</fullName>
    </submittedName>
</protein>
<keyword evidence="3" id="KW-0949">S-adenosyl-L-methionine</keyword>
<dbReference type="EMBL" id="BAABJO010000038">
    <property type="protein sequence ID" value="GAA5137688.1"/>
    <property type="molecule type" value="Genomic_DNA"/>
</dbReference>
<dbReference type="Gene3D" id="3.40.50.150">
    <property type="entry name" value="Vaccinia Virus protein VP39"/>
    <property type="match status" value="1"/>
</dbReference>
<proteinExistence type="predicted"/>
<evidence type="ECO:0000256" key="3">
    <source>
        <dbReference type="ARBA" id="ARBA00022691"/>
    </source>
</evidence>
<reference evidence="6" key="1">
    <citation type="journal article" date="2019" name="Int. J. Syst. Evol. Microbiol.">
        <title>The Global Catalogue of Microorganisms (GCM) 10K type strain sequencing project: providing services to taxonomists for standard genome sequencing and annotation.</title>
        <authorList>
            <consortium name="The Broad Institute Genomics Platform"/>
            <consortium name="The Broad Institute Genome Sequencing Center for Infectious Disease"/>
            <person name="Wu L."/>
            <person name="Ma J."/>
        </authorList>
    </citation>
    <scope>NUCLEOTIDE SEQUENCE [LARGE SCALE GENOMIC DNA]</scope>
    <source>
        <strain evidence="6">JCM 18302</strain>
    </source>
</reference>
<dbReference type="InterPro" id="IPR029063">
    <property type="entry name" value="SAM-dependent_MTases_sf"/>
</dbReference>
<keyword evidence="2" id="KW-0808">Transferase</keyword>
<evidence type="ECO:0000259" key="4">
    <source>
        <dbReference type="Pfam" id="PF13649"/>
    </source>
</evidence>
<evidence type="ECO:0000313" key="5">
    <source>
        <dbReference type="EMBL" id="GAA5137688.1"/>
    </source>
</evidence>
<dbReference type="GO" id="GO:0032259">
    <property type="term" value="P:methylation"/>
    <property type="evidence" value="ECO:0007669"/>
    <property type="project" value="UniProtKB-KW"/>
</dbReference>
<name>A0ABP9NZY6_9PSEU</name>
<accession>A0ABP9NZY6</accession>
<dbReference type="GO" id="GO:0008168">
    <property type="term" value="F:methyltransferase activity"/>
    <property type="evidence" value="ECO:0007669"/>
    <property type="project" value="UniProtKB-KW"/>
</dbReference>
<keyword evidence="1 5" id="KW-0489">Methyltransferase</keyword>
<dbReference type="Pfam" id="PF13649">
    <property type="entry name" value="Methyltransf_25"/>
    <property type="match status" value="1"/>
</dbReference>
<dbReference type="PANTHER" id="PTHR43464">
    <property type="entry name" value="METHYLTRANSFERASE"/>
    <property type="match status" value="1"/>
</dbReference>
<evidence type="ECO:0000256" key="2">
    <source>
        <dbReference type="ARBA" id="ARBA00022679"/>
    </source>
</evidence>
<gene>
    <name evidence="5" type="ORF">GCM10023320_70880</name>
</gene>
<dbReference type="Proteomes" id="UP001500804">
    <property type="component" value="Unassembled WGS sequence"/>
</dbReference>
<feature type="domain" description="Methyltransferase" evidence="4">
    <location>
        <begin position="54"/>
        <end position="146"/>
    </location>
</feature>
<evidence type="ECO:0000313" key="6">
    <source>
        <dbReference type="Proteomes" id="UP001500804"/>
    </source>
</evidence>
<comment type="caution">
    <text evidence="5">The sequence shown here is derived from an EMBL/GenBank/DDBJ whole genome shotgun (WGS) entry which is preliminary data.</text>
</comment>
<dbReference type="SUPFAM" id="SSF53335">
    <property type="entry name" value="S-adenosyl-L-methionine-dependent methyltransferases"/>
    <property type="match status" value="1"/>
</dbReference>
<evidence type="ECO:0000256" key="1">
    <source>
        <dbReference type="ARBA" id="ARBA00022603"/>
    </source>
</evidence>